<dbReference type="Pfam" id="PF07980">
    <property type="entry name" value="SusD_RagB"/>
    <property type="match status" value="1"/>
</dbReference>
<dbReference type="Pfam" id="PF14322">
    <property type="entry name" value="SusD-like_3"/>
    <property type="match status" value="1"/>
</dbReference>
<dbReference type="SUPFAM" id="SSF48452">
    <property type="entry name" value="TPR-like"/>
    <property type="match status" value="1"/>
</dbReference>
<evidence type="ECO:0000256" key="2">
    <source>
        <dbReference type="ARBA" id="ARBA00006275"/>
    </source>
</evidence>
<dbReference type="InterPro" id="IPR011990">
    <property type="entry name" value="TPR-like_helical_dom_sf"/>
</dbReference>
<evidence type="ECO:0000256" key="4">
    <source>
        <dbReference type="ARBA" id="ARBA00023136"/>
    </source>
</evidence>
<evidence type="ECO:0000256" key="3">
    <source>
        <dbReference type="ARBA" id="ARBA00022729"/>
    </source>
</evidence>
<dbReference type="GO" id="GO:0009279">
    <property type="term" value="C:cell outer membrane"/>
    <property type="evidence" value="ECO:0007669"/>
    <property type="project" value="UniProtKB-SubCell"/>
</dbReference>
<dbReference type="EMBL" id="LR590484">
    <property type="protein sequence ID" value="VTR34273.1"/>
    <property type="molecule type" value="Genomic_DNA"/>
</dbReference>
<evidence type="ECO:0000313" key="9">
    <source>
        <dbReference type="Proteomes" id="UP000308196"/>
    </source>
</evidence>
<evidence type="ECO:0000256" key="5">
    <source>
        <dbReference type="ARBA" id="ARBA00023237"/>
    </source>
</evidence>
<evidence type="ECO:0000256" key="1">
    <source>
        <dbReference type="ARBA" id="ARBA00004442"/>
    </source>
</evidence>
<evidence type="ECO:0000259" key="7">
    <source>
        <dbReference type="Pfam" id="PF14322"/>
    </source>
</evidence>
<protein>
    <submittedName>
        <fullName evidence="8">SusD family</fullName>
    </submittedName>
</protein>
<name>A0A4U9UMM7_9SPHI</name>
<organism evidence="8 9">
    <name type="scientific">Sphingobacterium thalpophilum</name>
    <dbReference type="NCBI Taxonomy" id="259"/>
    <lineage>
        <taxon>Bacteria</taxon>
        <taxon>Pseudomonadati</taxon>
        <taxon>Bacteroidota</taxon>
        <taxon>Sphingobacteriia</taxon>
        <taxon>Sphingobacteriales</taxon>
        <taxon>Sphingobacteriaceae</taxon>
        <taxon>Sphingobacterium</taxon>
    </lineage>
</organism>
<dbReference type="Proteomes" id="UP000308196">
    <property type="component" value="Chromosome"/>
</dbReference>
<keyword evidence="5" id="KW-0998">Cell outer membrane</keyword>
<dbReference type="InterPro" id="IPR033985">
    <property type="entry name" value="SusD-like_N"/>
</dbReference>
<comment type="subcellular location">
    <subcellularLocation>
        <location evidence="1">Cell outer membrane</location>
    </subcellularLocation>
</comment>
<dbReference type="AlphaFoldDB" id="A0A4U9UMM7"/>
<comment type="similarity">
    <text evidence="2">Belongs to the SusD family.</text>
</comment>
<dbReference type="Gene3D" id="1.25.40.390">
    <property type="match status" value="1"/>
</dbReference>
<keyword evidence="3" id="KW-0732">Signal</keyword>
<evidence type="ECO:0000313" key="8">
    <source>
        <dbReference type="EMBL" id="VTR34273.1"/>
    </source>
</evidence>
<dbReference type="RefSeq" id="WP_028069242.1">
    <property type="nucleotide sequence ID" value="NZ_LR590484.1"/>
</dbReference>
<dbReference type="PROSITE" id="PS51257">
    <property type="entry name" value="PROKAR_LIPOPROTEIN"/>
    <property type="match status" value="1"/>
</dbReference>
<reference evidence="8 9" key="1">
    <citation type="submission" date="2019-05" db="EMBL/GenBank/DDBJ databases">
        <authorList>
            <consortium name="Pathogen Informatics"/>
        </authorList>
    </citation>
    <scope>NUCLEOTIDE SEQUENCE [LARGE SCALE GENOMIC DNA]</scope>
    <source>
        <strain evidence="8 9">NCTC11429</strain>
    </source>
</reference>
<feature type="domain" description="RagB/SusD" evidence="6">
    <location>
        <begin position="271"/>
        <end position="520"/>
    </location>
</feature>
<dbReference type="InterPro" id="IPR012944">
    <property type="entry name" value="SusD_RagB_dom"/>
</dbReference>
<gene>
    <name evidence="8" type="ORF">NCTC11429_01304</name>
</gene>
<dbReference type="GeneID" id="78462075"/>
<dbReference type="STRING" id="1123265.GCA_000686625_01741"/>
<evidence type="ECO:0000259" key="6">
    <source>
        <dbReference type="Pfam" id="PF07980"/>
    </source>
</evidence>
<dbReference type="KEGG" id="stha:NCTC11429_01304"/>
<proteinExistence type="inferred from homology"/>
<keyword evidence="4" id="KW-0472">Membrane</keyword>
<dbReference type="CDD" id="cd08977">
    <property type="entry name" value="SusD"/>
    <property type="match status" value="1"/>
</dbReference>
<accession>A0A4U9UMM7</accession>
<sequence length="523" mass="59087">MNRTWLIAAVTVALTACDSKLELTNPNFPTTATYWKNAAQADAGTVAIYNALALEGTYTRSFPGLSDSRGDDVQGSSPWTDLVQVGRFTIPSNSAPVEWIWRDHYIIINRANQVLKNVPDIADAEFTDGHKNRILGQAYFLRAFAYFNLINTFQKVPLVTQPPEGKEQYYPATASPEEVWKQIVEDLKQAEVLLPLSYKDVTGPDAGQTGRATKGAAAGLLGKVYMYTKQFAAAVEQFEKFTKAGGELHNVYQLMADYRHNFDTQHENNAESLFEIQFTAEGGTDGNWAGEPNANWRQFCALAVTYAPPGESWGGYKDYEPSPGLYTAFKKEKTVDGKSDPRLLATIASYEAADNSTKIYGRDWPYASRDVKYLRKWTHDGLDILEKESFESGGINYRVLRYADILLLYAEALNEVNRTAEAYTYIQQVRDRAKLPALASSKPNMNQVQMREQIAHERLLEFAVEGQRIQDIIRWGWLYDQTKLAELRTRDSDFNSWRAGREYLPIPFNELNYNKNLSPNSAN</sequence>
<feature type="domain" description="SusD-like N-terminal" evidence="7">
    <location>
        <begin position="95"/>
        <end position="226"/>
    </location>
</feature>